<evidence type="ECO:0000259" key="6">
    <source>
        <dbReference type="Pfam" id="PF02826"/>
    </source>
</evidence>
<dbReference type="GO" id="GO:0003714">
    <property type="term" value="F:transcription corepressor activity"/>
    <property type="evidence" value="ECO:0007669"/>
    <property type="project" value="InterPro"/>
</dbReference>
<dbReference type="Pfam" id="PF00389">
    <property type="entry name" value="2-Hacid_dh"/>
    <property type="match status" value="1"/>
</dbReference>
<dbReference type="InterPro" id="IPR006140">
    <property type="entry name" value="D-isomer_DH_NAD-bd"/>
</dbReference>
<keyword evidence="3" id="KW-0520">NAD</keyword>
<proteinExistence type="inferred from homology"/>
<dbReference type="SUPFAM" id="SSF51735">
    <property type="entry name" value="NAD(P)-binding Rossmann-fold domains"/>
    <property type="match status" value="1"/>
</dbReference>
<dbReference type="InterPro" id="IPR036291">
    <property type="entry name" value="NAD(P)-bd_dom_sf"/>
</dbReference>
<evidence type="ECO:0000313" key="8">
    <source>
        <dbReference type="Proteomes" id="UP000279422"/>
    </source>
</evidence>
<protein>
    <submittedName>
        <fullName evidence="7">C-terminal binding protein</fullName>
    </submittedName>
</protein>
<dbReference type="AlphaFoldDB" id="A0A497E4T3"/>
<gene>
    <name evidence="7" type="ORF">DRJ00_07750</name>
</gene>
<dbReference type="PROSITE" id="PS00671">
    <property type="entry name" value="D_2_HYDROXYACID_DH_3"/>
    <property type="match status" value="1"/>
</dbReference>
<evidence type="ECO:0000256" key="4">
    <source>
        <dbReference type="RuleBase" id="RU003719"/>
    </source>
</evidence>
<comment type="similarity">
    <text evidence="1 4">Belongs to the D-isomer specific 2-hydroxyacid dehydrogenase family.</text>
</comment>
<organism evidence="7 8">
    <name type="scientific">Aerophobetes bacterium</name>
    <dbReference type="NCBI Taxonomy" id="2030807"/>
    <lineage>
        <taxon>Bacteria</taxon>
        <taxon>Candidatus Aerophobota</taxon>
    </lineage>
</organism>
<dbReference type="SUPFAM" id="SSF52283">
    <property type="entry name" value="Formate/glycerate dehydrogenase catalytic domain-like"/>
    <property type="match status" value="1"/>
</dbReference>
<dbReference type="Gene3D" id="3.40.50.720">
    <property type="entry name" value="NAD(P)-binding Rossmann-like Domain"/>
    <property type="match status" value="2"/>
</dbReference>
<evidence type="ECO:0000259" key="5">
    <source>
        <dbReference type="Pfam" id="PF00389"/>
    </source>
</evidence>
<dbReference type="GO" id="GO:0016616">
    <property type="term" value="F:oxidoreductase activity, acting on the CH-OH group of donors, NAD or NADP as acceptor"/>
    <property type="evidence" value="ECO:0007669"/>
    <property type="project" value="InterPro"/>
</dbReference>
<keyword evidence="2 4" id="KW-0560">Oxidoreductase</keyword>
<sequence length="328" mass="36543">MSNRGKFTVVVTDYDYPDLDIERRIITEAGGTLIPAQCRSEEEVIQKAKDAHGLLTQYAPISRKVIEALSQCRVIARYGIGVDNIDISAATQRKIVVVNVPSYCEEEVASHTLALILACVRKIFLFNQAIRKGNWDWKLGRPIVRLSEQKLGLIAFGKIAKMVARKARAFGFSLMGFDPYVSDEEFAAEGVRKVDLDYLLKNSDIICVHAPLTQETRHMLGREEFKKMKSSSFLVNTSRGAVVDEKALYEALRGGQIAGAALDVLEEEPPGKDSPLLKLDNVIFTPHVAWYSESSLKELRAKAATDLVRVLEGKTPQGFVNRKMINES</sequence>
<dbReference type="PANTHER" id="PTHR43761">
    <property type="entry name" value="D-ISOMER SPECIFIC 2-HYDROXYACID DEHYDROGENASE FAMILY PROTEIN (AFU_ORTHOLOGUE AFUA_1G13630)"/>
    <property type="match status" value="1"/>
</dbReference>
<feature type="domain" description="D-isomer specific 2-hydroxyacid dehydrogenase catalytic" evidence="5">
    <location>
        <begin position="37"/>
        <end position="321"/>
    </location>
</feature>
<evidence type="ECO:0000256" key="2">
    <source>
        <dbReference type="ARBA" id="ARBA00023002"/>
    </source>
</evidence>
<dbReference type="Pfam" id="PF02826">
    <property type="entry name" value="2-Hacid_dh_C"/>
    <property type="match status" value="1"/>
</dbReference>
<evidence type="ECO:0000256" key="1">
    <source>
        <dbReference type="ARBA" id="ARBA00005854"/>
    </source>
</evidence>
<dbReference type="PANTHER" id="PTHR43761:SF1">
    <property type="entry name" value="D-ISOMER SPECIFIC 2-HYDROXYACID DEHYDROGENASE CATALYTIC DOMAIN-CONTAINING PROTEIN-RELATED"/>
    <property type="match status" value="1"/>
</dbReference>
<dbReference type="EMBL" id="QMPZ01000151">
    <property type="protein sequence ID" value="RLE07648.1"/>
    <property type="molecule type" value="Genomic_DNA"/>
</dbReference>
<feature type="domain" description="D-isomer specific 2-hydroxyacid dehydrogenase NAD-binding" evidence="6">
    <location>
        <begin position="113"/>
        <end position="289"/>
    </location>
</feature>
<reference evidence="7 8" key="1">
    <citation type="submission" date="2018-06" db="EMBL/GenBank/DDBJ databases">
        <title>Extensive metabolic versatility and redundancy in microbially diverse, dynamic hydrothermal sediments.</title>
        <authorList>
            <person name="Dombrowski N."/>
            <person name="Teske A."/>
            <person name="Baker B.J."/>
        </authorList>
    </citation>
    <scope>NUCLEOTIDE SEQUENCE [LARGE SCALE GENOMIC DNA]</scope>
    <source>
        <strain evidence="7">B47_G16</strain>
    </source>
</reference>
<dbReference type="InterPro" id="IPR029753">
    <property type="entry name" value="D-isomer_DH_CS"/>
</dbReference>
<dbReference type="InterPro" id="IPR050418">
    <property type="entry name" value="D-iso_2-hydroxyacid_DH_PdxB"/>
</dbReference>
<evidence type="ECO:0000313" key="7">
    <source>
        <dbReference type="EMBL" id="RLE07648.1"/>
    </source>
</evidence>
<dbReference type="FunFam" id="3.40.50.720:FF:000203">
    <property type="entry name" value="D-3-phosphoglycerate dehydrogenase (SerA)"/>
    <property type="match status" value="1"/>
</dbReference>
<dbReference type="CDD" id="cd05299">
    <property type="entry name" value="CtBP_dh"/>
    <property type="match status" value="1"/>
</dbReference>
<dbReference type="GO" id="GO:0051287">
    <property type="term" value="F:NAD binding"/>
    <property type="evidence" value="ECO:0007669"/>
    <property type="project" value="InterPro"/>
</dbReference>
<dbReference type="InterPro" id="IPR006139">
    <property type="entry name" value="D-isomer_2_OHA_DH_cat_dom"/>
</dbReference>
<name>A0A497E4T3_UNCAE</name>
<evidence type="ECO:0000256" key="3">
    <source>
        <dbReference type="ARBA" id="ARBA00023027"/>
    </source>
</evidence>
<dbReference type="PROSITE" id="PS00670">
    <property type="entry name" value="D_2_HYDROXYACID_DH_2"/>
    <property type="match status" value="1"/>
</dbReference>
<accession>A0A497E4T3</accession>
<dbReference type="Proteomes" id="UP000279422">
    <property type="component" value="Unassembled WGS sequence"/>
</dbReference>
<dbReference type="InterPro" id="IPR043322">
    <property type="entry name" value="CtBP"/>
</dbReference>
<comment type="caution">
    <text evidence="7">The sequence shown here is derived from an EMBL/GenBank/DDBJ whole genome shotgun (WGS) entry which is preliminary data.</text>
</comment>